<name>A0A0C9X1Q7_9AGAR</name>
<proteinExistence type="predicted"/>
<dbReference type="HOGENOM" id="CLU_067858_0_0_1"/>
<keyword evidence="2" id="KW-1185">Reference proteome</keyword>
<protein>
    <submittedName>
        <fullName evidence="1">Uncharacterized protein</fullName>
    </submittedName>
</protein>
<evidence type="ECO:0000313" key="2">
    <source>
        <dbReference type="Proteomes" id="UP000054477"/>
    </source>
</evidence>
<organism evidence="1 2">
    <name type="scientific">Laccaria amethystina LaAM-08-1</name>
    <dbReference type="NCBI Taxonomy" id="1095629"/>
    <lineage>
        <taxon>Eukaryota</taxon>
        <taxon>Fungi</taxon>
        <taxon>Dikarya</taxon>
        <taxon>Basidiomycota</taxon>
        <taxon>Agaricomycotina</taxon>
        <taxon>Agaricomycetes</taxon>
        <taxon>Agaricomycetidae</taxon>
        <taxon>Agaricales</taxon>
        <taxon>Agaricineae</taxon>
        <taxon>Hydnangiaceae</taxon>
        <taxon>Laccaria</taxon>
    </lineage>
</organism>
<dbReference type="STRING" id="1095629.A0A0C9X1Q7"/>
<evidence type="ECO:0000313" key="1">
    <source>
        <dbReference type="EMBL" id="KIK06025.1"/>
    </source>
</evidence>
<sequence length="351" mass="40151">MAAFIDVLINASSGKSHLPFRILLTSRVEEHIRKRFDDPATQSTLYHLDLANYDARLDIQVYFEKQFNHIYDQNLRMMQRISKPWPSSKDLTVLLNKAGSSFAFATTLIQFVGGYPKPHKALQKLLESGVNGLDPLYEQVLSSASGTADFHQILGTIIILEDNKSITFLGSLLHLQNEDVVCELLGVQSIINVPGNDDELIMLYHTSLRDFLTIKSRSKEYFIDPPLQHFHLAIHCLKHLVEYPSKDFFEGDVANYAFFNWSHHIFSGLQMQGSRVDERIATSLVTLIKNLLTSQGKTWNNTMLTIKHDEKAQILSYVRDGKILFQKSIVTKNLTKLFQQVIDFCEVRVYN</sequence>
<gene>
    <name evidence="1" type="ORF">K443DRAFT_307421</name>
</gene>
<reference evidence="1 2" key="1">
    <citation type="submission" date="2014-04" db="EMBL/GenBank/DDBJ databases">
        <authorList>
            <consortium name="DOE Joint Genome Institute"/>
            <person name="Kuo A."/>
            <person name="Kohler A."/>
            <person name="Nagy L.G."/>
            <person name="Floudas D."/>
            <person name="Copeland A."/>
            <person name="Barry K.W."/>
            <person name="Cichocki N."/>
            <person name="Veneault-Fourrey C."/>
            <person name="LaButti K."/>
            <person name="Lindquist E.A."/>
            <person name="Lipzen A."/>
            <person name="Lundell T."/>
            <person name="Morin E."/>
            <person name="Murat C."/>
            <person name="Sun H."/>
            <person name="Tunlid A."/>
            <person name="Henrissat B."/>
            <person name="Grigoriev I.V."/>
            <person name="Hibbett D.S."/>
            <person name="Martin F."/>
            <person name="Nordberg H.P."/>
            <person name="Cantor M.N."/>
            <person name="Hua S.X."/>
        </authorList>
    </citation>
    <scope>NUCLEOTIDE SEQUENCE [LARGE SCALE GENOMIC DNA]</scope>
    <source>
        <strain evidence="1 2">LaAM-08-1</strain>
    </source>
</reference>
<reference evidence="2" key="2">
    <citation type="submission" date="2015-01" db="EMBL/GenBank/DDBJ databases">
        <title>Evolutionary Origins and Diversification of the Mycorrhizal Mutualists.</title>
        <authorList>
            <consortium name="DOE Joint Genome Institute"/>
            <consortium name="Mycorrhizal Genomics Consortium"/>
            <person name="Kohler A."/>
            <person name="Kuo A."/>
            <person name="Nagy L.G."/>
            <person name="Floudas D."/>
            <person name="Copeland A."/>
            <person name="Barry K.W."/>
            <person name="Cichocki N."/>
            <person name="Veneault-Fourrey C."/>
            <person name="LaButti K."/>
            <person name="Lindquist E.A."/>
            <person name="Lipzen A."/>
            <person name="Lundell T."/>
            <person name="Morin E."/>
            <person name="Murat C."/>
            <person name="Riley R."/>
            <person name="Ohm R."/>
            <person name="Sun H."/>
            <person name="Tunlid A."/>
            <person name="Henrissat B."/>
            <person name="Grigoriev I.V."/>
            <person name="Hibbett D.S."/>
            <person name="Martin F."/>
        </authorList>
    </citation>
    <scope>NUCLEOTIDE SEQUENCE [LARGE SCALE GENOMIC DNA]</scope>
    <source>
        <strain evidence="2">LaAM-08-1</strain>
    </source>
</reference>
<dbReference type="EMBL" id="KN838555">
    <property type="protein sequence ID" value="KIK06025.1"/>
    <property type="molecule type" value="Genomic_DNA"/>
</dbReference>
<dbReference type="Proteomes" id="UP000054477">
    <property type="component" value="Unassembled WGS sequence"/>
</dbReference>
<dbReference type="OrthoDB" id="674604at2759"/>
<accession>A0A0C9X1Q7</accession>
<dbReference type="AlphaFoldDB" id="A0A0C9X1Q7"/>